<feature type="compositionally biased region" description="Polar residues" evidence="1">
    <location>
        <begin position="44"/>
        <end position="53"/>
    </location>
</feature>
<accession>A0A0A0HX97</accession>
<dbReference type="EMBL" id="KN275961">
    <property type="protein sequence ID" value="KGM92040.1"/>
    <property type="molecule type" value="Genomic_DNA"/>
</dbReference>
<dbReference type="Proteomes" id="UP000001628">
    <property type="component" value="Unassembled WGS sequence"/>
</dbReference>
<evidence type="ECO:0000256" key="1">
    <source>
        <dbReference type="SAM" id="MobiDB-lite"/>
    </source>
</evidence>
<dbReference type="GeneID" id="22587728"/>
<protein>
    <submittedName>
        <fullName evidence="2">Uncharacterized protein</fullName>
    </submittedName>
</protein>
<gene>
    <name evidence="2" type="ORF">PADG_11831</name>
</gene>
<proteinExistence type="predicted"/>
<dbReference type="VEuPathDB" id="FungiDB:PADG_11831"/>
<reference evidence="2 3" key="1">
    <citation type="journal article" date="2011" name="PLoS Genet.">
        <title>Comparative genomic analysis of human fungal pathogens causing paracoccidioidomycosis.</title>
        <authorList>
            <person name="Desjardins C.A."/>
            <person name="Champion M.D."/>
            <person name="Holder J.W."/>
            <person name="Muszewska A."/>
            <person name="Goldberg J."/>
            <person name="Bailao A.M."/>
            <person name="Brigido M.M."/>
            <person name="Ferreira M.E."/>
            <person name="Garcia A.M."/>
            <person name="Grynberg M."/>
            <person name="Gujja S."/>
            <person name="Heiman D.I."/>
            <person name="Henn M.R."/>
            <person name="Kodira C.D."/>
            <person name="Leon-Narvaez H."/>
            <person name="Longo L.V."/>
            <person name="Ma L.J."/>
            <person name="Malavazi I."/>
            <person name="Matsuo A.L."/>
            <person name="Morais F.V."/>
            <person name="Pereira M."/>
            <person name="Rodriguez-Brito S."/>
            <person name="Sakthikumar S."/>
            <person name="Salem-Izacc S.M."/>
            <person name="Sykes S.M."/>
            <person name="Teixeira M.M."/>
            <person name="Vallejo M.C."/>
            <person name="Walter M.E."/>
            <person name="Yandava C."/>
            <person name="Young S."/>
            <person name="Zeng Q."/>
            <person name="Zucker J."/>
            <person name="Felipe M.S."/>
            <person name="Goldman G.H."/>
            <person name="Haas B.J."/>
            <person name="McEwen J.G."/>
            <person name="Nino-Vega G."/>
            <person name="Puccia R."/>
            <person name="San-Blas G."/>
            <person name="Soares C.M."/>
            <person name="Birren B.W."/>
            <person name="Cuomo C.A."/>
        </authorList>
    </citation>
    <scope>NUCLEOTIDE SEQUENCE [LARGE SCALE GENOMIC DNA]</scope>
    <source>
        <strain evidence="2 3">Pb18</strain>
    </source>
</reference>
<feature type="region of interest" description="Disordered" evidence="1">
    <location>
        <begin position="40"/>
        <end position="66"/>
    </location>
</feature>
<dbReference type="KEGG" id="pbn:PADG_11831"/>
<dbReference type="AlphaFoldDB" id="A0A0A0HX97"/>
<evidence type="ECO:0000313" key="2">
    <source>
        <dbReference type="EMBL" id="KGM92040.1"/>
    </source>
</evidence>
<sequence length="108" mass="11339">MDGGVKVTPCTLQIPQCFCPEEYTFAVDALDMVPELVRALPDTGPSSATPKATRQQRRRMGTAFRPASPEWILSPARCLGAGQVGDLAGRAAVSCDGPHAEPPSDTAA</sequence>
<name>A0A0A0HX97_PARBD</name>
<dbReference type="RefSeq" id="XP_010760550.1">
    <property type="nucleotide sequence ID" value="XM_010762248.1"/>
</dbReference>
<evidence type="ECO:0000313" key="3">
    <source>
        <dbReference type="Proteomes" id="UP000001628"/>
    </source>
</evidence>
<dbReference type="HOGENOM" id="CLU_2197730_0_0_1"/>
<dbReference type="InParanoid" id="A0A0A0HX97"/>
<organism evidence="2 3">
    <name type="scientific">Paracoccidioides brasiliensis (strain Pb18)</name>
    <dbReference type="NCBI Taxonomy" id="502780"/>
    <lineage>
        <taxon>Eukaryota</taxon>
        <taxon>Fungi</taxon>
        <taxon>Dikarya</taxon>
        <taxon>Ascomycota</taxon>
        <taxon>Pezizomycotina</taxon>
        <taxon>Eurotiomycetes</taxon>
        <taxon>Eurotiomycetidae</taxon>
        <taxon>Onygenales</taxon>
        <taxon>Ajellomycetaceae</taxon>
        <taxon>Paracoccidioides</taxon>
    </lineage>
</organism>
<keyword evidence="3" id="KW-1185">Reference proteome</keyword>